<dbReference type="Proteomes" id="UP000282323">
    <property type="component" value="Unassembled WGS sequence"/>
</dbReference>
<name>A0A3N6MM65_NATCH</name>
<comment type="caution">
    <text evidence="3">The sequence shown here is derived from an EMBL/GenBank/DDBJ whole genome shotgun (WGS) entry which is preliminary data.</text>
</comment>
<reference evidence="3 4" key="1">
    <citation type="submission" date="2018-10" db="EMBL/GenBank/DDBJ databases">
        <title>Natrarchaeobius chitinivorans gen. nov., sp. nov., and Natrarchaeobius haloalkaliphilus sp. nov., alkaliphilic, chitin-utilizing haloarchaea from hypersaline alkaline lakes.</title>
        <authorList>
            <person name="Sorokin D.Y."/>
            <person name="Elcheninov A.G."/>
            <person name="Kostrikina N.A."/>
            <person name="Bale N.J."/>
            <person name="Sinninghe Damste J.S."/>
            <person name="Khijniak T.V."/>
            <person name="Kublanov I.V."/>
            <person name="Toshchakov S.V."/>
        </authorList>
    </citation>
    <scope>NUCLEOTIDE SEQUENCE [LARGE SCALE GENOMIC DNA]</scope>
    <source>
        <strain evidence="3 4">AArcht4T</strain>
    </source>
</reference>
<evidence type="ECO:0000256" key="1">
    <source>
        <dbReference type="ARBA" id="ARBA00022801"/>
    </source>
</evidence>
<dbReference type="PANTHER" id="PTHR43798:SF31">
    <property type="entry name" value="AB HYDROLASE SUPERFAMILY PROTEIN YCLE"/>
    <property type="match status" value="1"/>
</dbReference>
<evidence type="ECO:0000313" key="3">
    <source>
        <dbReference type="EMBL" id="RQG97151.1"/>
    </source>
</evidence>
<dbReference type="SUPFAM" id="SSF53474">
    <property type="entry name" value="alpha/beta-Hydrolases"/>
    <property type="match status" value="1"/>
</dbReference>
<keyword evidence="1 3" id="KW-0378">Hydrolase</keyword>
<dbReference type="GO" id="GO:0016787">
    <property type="term" value="F:hydrolase activity"/>
    <property type="evidence" value="ECO:0007669"/>
    <property type="project" value="UniProtKB-KW"/>
</dbReference>
<sequence>MAEFAVEDGTLWYETTGDGRPLVFVHGGWLSGRAWQTQVEYFADEYRIVTLDVRGHGRTGETDRDRYSIELFADDLEALCGSLELESPVLYGLSLGSMVVQEYLSRHPDRAAGAVLAGAIRSMPPTWISPGVKPFLSPMPALASSLAVAGPTATFRAMLQSVRATTGDRWLSVDSDVRSETIDAVGDVSTSEFRKVFGALYRYDPPDLEGVTTPTLVVYGDREAPAVRQQGDQIAMAVDDGRYLVLEEAGHLVNQDRPAAFNAATAAFLEELDGTDATDRSIPT</sequence>
<accession>A0A3N6MM65</accession>
<dbReference type="OrthoDB" id="7466at2157"/>
<gene>
    <name evidence="3" type="ORF">EA473_03490</name>
</gene>
<dbReference type="Pfam" id="PF12697">
    <property type="entry name" value="Abhydrolase_6"/>
    <property type="match status" value="1"/>
</dbReference>
<proteinExistence type="predicted"/>
<feature type="domain" description="AB hydrolase-1" evidence="2">
    <location>
        <begin position="22"/>
        <end position="264"/>
    </location>
</feature>
<dbReference type="PANTHER" id="PTHR43798">
    <property type="entry name" value="MONOACYLGLYCEROL LIPASE"/>
    <property type="match status" value="1"/>
</dbReference>
<dbReference type="RefSeq" id="WP_124194272.1">
    <property type="nucleotide sequence ID" value="NZ_REGA01000002.1"/>
</dbReference>
<dbReference type="AlphaFoldDB" id="A0A3N6MM65"/>
<dbReference type="InterPro" id="IPR000073">
    <property type="entry name" value="AB_hydrolase_1"/>
</dbReference>
<evidence type="ECO:0000313" key="4">
    <source>
        <dbReference type="Proteomes" id="UP000282323"/>
    </source>
</evidence>
<protein>
    <submittedName>
        <fullName evidence="3">Alpha/beta hydrolase</fullName>
    </submittedName>
</protein>
<dbReference type="Gene3D" id="3.40.50.1820">
    <property type="entry name" value="alpha/beta hydrolase"/>
    <property type="match status" value="1"/>
</dbReference>
<dbReference type="GO" id="GO:0016020">
    <property type="term" value="C:membrane"/>
    <property type="evidence" value="ECO:0007669"/>
    <property type="project" value="TreeGrafter"/>
</dbReference>
<keyword evidence="4" id="KW-1185">Reference proteome</keyword>
<evidence type="ECO:0000259" key="2">
    <source>
        <dbReference type="Pfam" id="PF12697"/>
    </source>
</evidence>
<dbReference type="EMBL" id="REGA01000002">
    <property type="protein sequence ID" value="RQG97151.1"/>
    <property type="molecule type" value="Genomic_DNA"/>
</dbReference>
<organism evidence="3 4">
    <name type="scientific">Natrarchaeobius chitinivorans</name>
    <dbReference type="NCBI Taxonomy" id="1679083"/>
    <lineage>
        <taxon>Archaea</taxon>
        <taxon>Methanobacteriati</taxon>
        <taxon>Methanobacteriota</taxon>
        <taxon>Stenosarchaea group</taxon>
        <taxon>Halobacteria</taxon>
        <taxon>Halobacteriales</taxon>
        <taxon>Natrialbaceae</taxon>
        <taxon>Natrarchaeobius</taxon>
    </lineage>
</organism>
<dbReference type="InterPro" id="IPR050266">
    <property type="entry name" value="AB_hydrolase_sf"/>
</dbReference>
<dbReference type="InterPro" id="IPR029058">
    <property type="entry name" value="AB_hydrolase_fold"/>
</dbReference>